<reference evidence="1 2" key="1">
    <citation type="journal article" date="2018" name="Front. Plant Sci.">
        <title>Red Clover (Trifolium pratense) and Zigzag Clover (T. medium) - A Picture of Genomic Similarities and Differences.</title>
        <authorList>
            <person name="Dluhosova J."/>
            <person name="Istvanek J."/>
            <person name="Nedelnik J."/>
            <person name="Repkova J."/>
        </authorList>
    </citation>
    <scope>NUCLEOTIDE SEQUENCE [LARGE SCALE GENOMIC DNA]</scope>
    <source>
        <strain evidence="2">cv. 10/8</strain>
        <tissue evidence="1">Leaf</tissue>
    </source>
</reference>
<keyword evidence="2" id="KW-1185">Reference proteome</keyword>
<organism evidence="1 2">
    <name type="scientific">Trifolium medium</name>
    <dbReference type="NCBI Taxonomy" id="97028"/>
    <lineage>
        <taxon>Eukaryota</taxon>
        <taxon>Viridiplantae</taxon>
        <taxon>Streptophyta</taxon>
        <taxon>Embryophyta</taxon>
        <taxon>Tracheophyta</taxon>
        <taxon>Spermatophyta</taxon>
        <taxon>Magnoliopsida</taxon>
        <taxon>eudicotyledons</taxon>
        <taxon>Gunneridae</taxon>
        <taxon>Pentapetalae</taxon>
        <taxon>rosids</taxon>
        <taxon>fabids</taxon>
        <taxon>Fabales</taxon>
        <taxon>Fabaceae</taxon>
        <taxon>Papilionoideae</taxon>
        <taxon>50 kb inversion clade</taxon>
        <taxon>NPAAA clade</taxon>
        <taxon>Hologalegina</taxon>
        <taxon>IRL clade</taxon>
        <taxon>Trifolieae</taxon>
        <taxon>Trifolium</taxon>
    </lineage>
</organism>
<name>A0A392QY59_9FABA</name>
<dbReference type="Proteomes" id="UP000265520">
    <property type="component" value="Unassembled WGS sequence"/>
</dbReference>
<dbReference type="Gene3D" id="3.80.10.10">
    <property type="entry name" value="Ribonuclease Inhibitor"/>
    <property type="match status" value="1"/>
</dbReference>
<dbReference type="SUPFAM" id="SSF52047">
    <property type="entry name" value="RNI-like"/>
    <property type="match status" value="1"/>
</dbReference>
<sequence length="97" mass="10962">MLQIFRFPLNLKSLNLSNQLTIHVKGLRAFSRKITTLTSLACSDIASLHSTDMFVIADYFPLLEELNLSCPTEVKDHSNFLTRIKALSTGLSNLHER</sequence>
<protein>
    <submittedName>
        <fullName evidence="1">F-box/LRR-repeat protein</fullName>
    </submittedName>
</protein>
<evidence type="ECO:0000313" key="2">
    <source>
        <dbReference type="Proteomes" id="UP000265520"/>
    </source>
</evidence>
<accession>A0A392QY59</accession>
<dbReference type="AlphaFoldDB" id="A0A392QY59"/>
<comment type="caution">
    <text evidence="1">The sequence shown here is derived from an EMBL/GenBank/DDBJ whole genome shotgun (WGS) entry which is preliminary data.</text>
</comment>
<dbReference type="EMBL" id="LXQA010171210">
    <property type="protein sequence ID" value="MCI29238.1"/>
    <property type="molecule type" value="Genomic_DNA"/>
</dbReference>
<dbReference type="InterPro" id="IPR032675">
    <property type="entry name" value="LRR_dom_sf"/>
</dbReference>
<proteinExistence type="predicted"/>
<evidence type="ECO:0000313" key="1">
    <source>
        <dbReference type="EMBL" id="MCI29238.1"/>
    </source>
</evidence>